<keyword evidence="5" id="KW-0464">Manganese</keyword>
<organism evidence="7 8">
    <name type="scientific">Runella salmonicolor</name>
    <dbReference type="NCBI Taxonomy" id="2950278"/>
    <lineage>
        <taxon>Bacteria</taxon>
        <taxon>Pseudomonadati</taxon>
        <taxon>Bacteroidota</taxon>
        <taxon>Cytophagia</taxon>
        <taxon>Cytophagales</taxon>
        <taxon>Spirosomataceae</taxon>
        <taxon>Runella</taxon>
    </lineage>
</organism>
<proteinExistence type="predicted"/>
<keyword evidence="4" id="KW-0786">Thiamine pyrophosphate</keyword>
<evidence type="ECO:0000313" key="8">
    <source>
        <dbReference type="Proteomes" id="UP001204772"/>
    </source>
</evidence>
<evidence type="ECO:0000313" key="7">
    <source>
        <dbReference type="EMBL" id="MCP1382036.1"/>
    </source>
</evidence>
<dbReference type="PANTHER" id="PTHR42916">
    <property type="entry name" value="2-SUCCINYL-5-ENOLPYRUVYL-6-HYDROXY-3-CYCLOHEXENE-1-CARBOXYLATE SYNTHASE"/>
    <property type="match status" value="1"/>
</dbReference>
<keyword evidence="2" id="KW-0479">Metal-binding</keyword>
<dbReference type="Gene3D" id="3.40.50.1220">
    <property type="entry name" value="TPP-binding domain"/>
    <property type="match status" value="1"/>
</dbReference>
<gene>
    <name evidence="7" type="ORF">NCI00_06345</name>
</gene>
<dbReference type="InterPro" id="IPR012001">
    <property type="entry name" value="Thiamin_PyroP_enz_TPP-bd_dom"/>
</dbReference>
<dbReference type="RefSeq" id="WP_253526131.1">
    <property type="nucleotide sequence ID" value="NZ_JAMZEL010000002.1"/>
</dbReference>
<keyword evidence="1" id="KW-0808">Transferase</keyword>
<evidence type="ECO:0000256" key="3">
    <source>
        <dbReference type="ARBA" id="ARBA00022842"/>
    </source>
</evidence>
<dbReference type="PANTHER" id="PTHR42916:SF1">
    <property type="entry name" value="PROTEIN PHYLLO, CHLOROPLASTIC"/>
    <property type="match status" value="1"/>
</dbReference>
<keyword evidence="3" id="KW-0460">Magnesium</keyword>
<dbReference type="CDD" id="cd07037">
    <property type="entry name" value="TPP_PYR_MenD"/>
    <property type="match status" value="1"/>
</dbReference>
<keyword evidence="8" id="KW-1185">Reference proteome</keyword>
<dbReference type="InterPro" id="IPR029061">
    <property type="entry name" value="THDP-binding"/>
</dbReference>
<dbReference type="Proteomes" id="UP001204772">
    <property type="component" value="Unassembled WGS sequence"/>
</dbReference>
<evidence type="ECO:0000256" key="4">
    <source>
        <dbReference type="ARBA" id="ARBA00023052"/>
    </source>
</evidence>
<dbReference type="Pfam" id="PF02776">
    <property type="entry name" value="TPP_enzyme_N"/>
    <property type="match status" value="1"/>
</dbReference>
<evidence type="ECO:0000256" key="2">
    <source>
        <dbReference type="ARBA" id="ARBA00022723"/>
    </source>
</evidence>
<reference evidence="7 8" key="1">
    <citation type="submission" date="2022-06" db="EMBL/GenBank/DDBJ databases">
        <title>Runella sp. S5 genome sequencing.</title>
        <authorList>
            <person name="Park S."/>
        </authorList>
    </citation>
    <scope>NUCLEOTIDE SEQUENCE [LARGE SCALE GENOMIC DNA]</scope>
    <source>
        <strain evidence="7 8">S5</strain>
    </source>
</reference>
<evidence type="ECO:0000256" key="1">
    <source>
        <dbReference type="ARBA" id="ARBA00022679"/>
    </source>
</evidence>
<dbReference type="Gene3D" id="3.40.50.970">
    <property type="match status" value="2"/>
</dbReference>
<dbReference type="InterPro" id="IPR004433">
    <property type="entry name" value="MenaQ_synth_MenD"/>
</dbReference>
<sequence>MANHYSDEKNVQILVALLKRYGIKKIIASPGTTNMSFVISLQNDPYFEMYPSVDERSAAYLACGLADESGEPVVISCTGATASRNYLPGLTEAYYRKLPILAITSSQAVSKVGHHVAQVIDRSSLPNDVVNFSVALPIVKDDDDFWDCEIKVNKAILELSRRGGGPVHINLPTTYNKLFSVTELPSVKKIERITNGHIFPKLGGRVAVFIGSHSSFSKNEARILDAFCAANDAVVLCDHTSGYKGRYRVLSSLLGCQHSFDSSLAPDIVISIGEITGDYYNMAVKSKQIWRVSDDGELRDTYKKLRYVFEMSEQQFFEYYTNSVEVPKDQYLKNCKSKFDELSGKIPELPFSNIWLASKMAHRIPDGSTIHFGILNSLRSWNFFELPLSVRSASNVGGFGIDGGLSSLIGASFANRNKLYFCVIGDLAFFYDMNVLGNRSVGNNLRILLVNNGKGTEFRQYKHHASGLGDEADEFVAAAGHFGNKSRQLAKHYAEDLGFDYLSAESKDGFDEVVDKFLVNKVTEKSILFEVFTNSEEEAEALKAMMNIEIDVKEKAKETLKQFVGNSNLKGIKKIFGR</sequence>
<name>A0ABT1FJT4_9BACT</name>
<feature type="domain" description="Thiamine pyrophosphate enzyme N-terminal TPP-binding" evidence="6">
    <location>
        <begin position="12"/>
        <end position="124"/>
    </location>
</feature>
<dbReference type="EMBL" id="JAMZEL010000002">
    <property type="protein sequence ID" value="MCP1382036.1"/>
    <property type="molecule type" value="Genomic_DNA"/>
</dbReference>
<comment type="caution">
    <text evidence="7">The sequence shown here is derived from an EMBL/GenBank/DDBJ whole genome shotgun (WGS) entry which is preliminary data.</text>
</comment>
<evidence type="ECO:0000256" key="5">
    <source>
        <dbReference type="ARBA" id="ARBA00023211"/>
    </source>
</evidence>
<accession>A0ABT1FJT4</accession>
<dbReference type="PIRSF" id="PIRSF004983">
    <property type="entry name" value="MenD"/>
    <property type="match status" value="1"/>
</dbReference>
<protein>
    <submittedName>
        <fullName evidence="7">Thiamine pyrophosphate-binding protein</fullName>
    </submittedName>
</protein>
<evidence type="ECO:0000259" key="6">
    <source>
        <dbReference type="Pfam" id="PF02776"/>
    </source>
</evidence>
<dbReference type="SUPFAM" id="SSF52518">
    <property type="entry name" value="Thiamin diphosphate-binding fold (THDP-binding)"/>
    <property type="match status" value="2"/>
</dbReference>